<keyword evidence="1" id="KW-0472">Membrane</keyword>
<evidence type="ECO:0000256" key="1">
    <source>
        <dbReference type="SAM" id="Phobius"/>
    </source>
</evidence>
<keyword evidence="1" id="KW-0812">Transmembrane</keyword>
<reference evidence="2 3" key="2">
    <citation type="submission" date="2018-11" db="EMBL/GenBank/DDBJ databases">
        <authorList>
            <consortium name="Pathogen Informatics"/>
        </authorList>
    </citation>
    <scope>NUCLEOTIDE SEQUENCE [LARGE SCALE GENOMIC DNA]</scope>
</reference>
<proteinExistence type="predicted"/>
<sequence length="113" mass="12371">MVLGTTFCTFDADNDLGSFLSDSKIPHKHSATAGSTTLSSIHNVSEEFSDKPLEFLLVKISGFVSLLFSNISFSLTVSLFCSFVDKSVLSKMFFVSSEFPKTESQVAPEESLR</sequence>
<accession>A0A0R3R6L6</accession>
<gene>
    <name evidence="2" type="ORF">BTMF_LOCUS13654</name>
</gene>
<protein>
    <submittedName>
        <fullName evidence="4">Ovule protein</fullName>
    </submittedName>
</protein>
<keyword evidence="1" id="KW-1133">Transmembrane helix</keyword>
<reference evidence="4" key="1">
    <citation type="submission" date="2017-02" db="UniProtKB">
        <authorList>
            <consortium name="WormBaseParasite"/>
        </authorList>
    </citation>
    <scope>IDENTIFICATION</scope>
</reference>
<dbReference type="Proteomes" id="UP000280834">
    <property type="component" value="Unassembled WGS sequence"/>
</dbReference>
<evidence type="ECO:0000313" key="4">
    <source>
        <dbReference type="WBParaSite" id="BTMF_0001566001-mRNA-1"/>
    </source>
</evidence>
<organism evidence="4">
    <name type="scientific">Brugia timori</name>
    <dbReference type="NCBI Taxonomy" id="42155"/>
    <lineage>
        <taxon>Eukaryota</taxon>
        <taxon>Metazoa</taxon>
        <taxon>Ecdysozoa</taxon>
        <taxon>Nematoda</taxon>
        <taxon>Chromadorea</taxon>
        <taxon>Rhabditida</taxon>
        <taxon>Spirurina</taxon>
        <taxon>Spiruromorpha</taxon>
        <taxon>Filarioidea</taxon>
        <taxon>Onchocercidae</taxon>
        <taxon>Brugia</taxon>
    </lineage>
</organism>
<dbReference type="WBParaSite" id="BTMF_0001566001-mRNA-1">
    <property type="protein sequence ID" value="BTMF_0001566001-mRNA-1"/>
    <property type="gene ID" value="BTMF_0001566001"/>
</dbReference>
<evidence type="ECO:0000313" key="3">
    <source>
        <dbReference type="Proteomes" id="UP000280834"/>
    </source>
</evidence>
<evidence type="ECO:0000313" key="2">
    <source>
        <dbReference type="EMBL" id="VDO46436.1"/>
    </source>
</evidence>
<keyword evidence="3" id="KW-1185">Reference proteome</keyword>
<dbReference type="EMBL" id="UZAG01020328">
    <property type="protein sequence ID" value="VDO46436.1"/>
    <property type="molecule type" value="Genomic_DNA"/>
</dbReference>
<dbReference type="AlphaFoldDB" id="A0A0R3R6L6"/>
<name>A0A0R3R6L6_9BILA</name>
<feature type="transmembrane region" description="Helical" evidence="1">
    <location>
        <begin position="60"/>
        <end position="84"/>
    </location>
</feature>